<dbReference type="OrthoDB" id="348930at2759"/>
<keyword evidence="2" id="KW-0812">Transmembrane</keyword>
<feature type="compositionally biased region" description="Low complexity" evidence="1">
    <location>
        <begin position="576"/>
        <end position="598"/>
    </location>
</feature>
<keyword evidence="2" id="KW-0472">Membrane</keyword>
<gene>
    <name evidence="3" type="ORF">PGAL8A_00040500</name>
</gene>
<name>A0A1J1GZU0_PLAGA</name>
<feature type="compositionally biased region" description="Polar residues" evidence="1">
    <location>
        <begin position="599"/>
        <end position="610"/>
    </location>
</feature>
<accession>A0A1J1GZU0</accession>
<dbReference type="AlphaFoldDB" id="A0A1J1GZU0"/>
<comment type="caution">
    <text evidence="3">The sequence shown here is derived from an EMBL/GenBank/DDBJ whole genome shotgun (WGS) entry which is preliminary data.</text>
</comment>
<feature type="compositionally biased region" description="Low complexity" evidence="1">
    <location>
        <begin position="387"/>
        <end position="398"/>
    </location>
</feature>
<evidence type="ECO:0000256" key="1">
    <source>
        <dbReference type="SAM" id="MobiDB-lite"/>
    </source>
</evidence>
<feature type="compositionally biased region" description="Polar residues" evidence="1">
    <location>
        <begin position="399"/>
        <end position="416"/>
    </location>
</feature>
<feature type="region of interest" description="Disordered" evidence="1">
    <location>
        <begin position="369"/>
        <end position="507"/>
    </location>
</feature>
<feature type="compositionally biased region" description="Low complexity" evidence="1">
    <location>
        <begin position="478"/>
        <end position="497"/>
    </location>
</feature>
<feature type="region of interest" description="Disordered" evidence="1">
    <location>
        <begin position="576"/>
        <end position="637"/>
    </location>
</feature>
<feature type="transmembrane region" description="Helical" evidence="2">
    <location>
        <begin position="775"/>
        <end position="799"/>
    </location>
</feature>
<sequence length="874" mass="97285">MRKKSIIKKARFLSEAEETSCILDEQNGKTEENEDISSERSKLNTEIRTFDEDTNNELNFYLDDNNITNDTEKCKKASSYINWRGMDYVNLLLNKKEDYNISCLVEKWKEKQNSFQTSIVQKTNSACNEKTFNYCAILNKNNGCSRPYENNDLPVSTLTYNQLNETSYSDNKTQIIEQRQLKFDNVTNDISYYYYRRYEDDKSELNCGKWSMYIYKRGMQFVNMFASEFYDDPLYINNSIQIWNDYSNTMEKTVLEQTGNKCNMTTLIYQIKERKNTDDPYNLDWLSSNSTQNISNETLNNATALPDTLQDTLRDTLPDTLQDTLRDTLPDTLPDTLRDTLPDTLPDTLRDTFPDNLPDTLRDTLADTLPDSLQPTTVTPNVLHNDTTTGSLGNNTTSVNDVDGTSPSEYTLTKDTSVPPVAVDQIVPGTATAISPEDSTQSNSLTPKDTIHSSTNTISGTTSSSHSPEVLTSPTTETLPSNSTTSSGTPSVTPLPGEISPTATNEYSNTTMKTFTNNITASTTSTKSPATSLPSENVTFVNKNISTIGNTSVTNVTASPSIDPISSPEIAPSLTTMTTTPTDSSTPPLPSSIPKITTLPSTNNSTSRTNDMPIHPTNDVTHKTATSPFLTNTTENSTATIEPFTNKIASPETDIISPAINTTSLMSDTISPTPLSNSLDKTPILTTTTAFFPTTNNNLPSNQTDIIQLQNQQNIHVPLKQVQQHVNGRNSTENISLSTTVTVPNISTPIPPSDPTEVTPTVTPKGNLLIPMVPVGIFILGIIFLLVLICKCTPIGSWIRNRKSKKKKARKKIKKITREPLLMDTNNIKNEPINNENYSFLYQEKEIPLYDMILENEKDLKYKHLKKSKAHKGM</sequence>
<feature type="compositionally biased region" description="Polar residues" evidence="1">
    <location>
        <begin position="623"/>
        <end position="637"/>
    </location>
</feature>
<proteinExistence type="predicted"/>
<reference evidence="3" key="1">
    <citation type="submission" date="2015-04" db="EMBL/GenBank/DDBJ databases">
        <authorList>
            <consortium name="Pathogen Informatics"/>
        </authorList>
    </citation>
    <scope>NUCLEOTIDE SEQUENCE [LARGE SCALE GENOMIC DNA]</scope>
    <source>
        <strain evidence="3">8A</strain>
    </source>
</reference>
<protein>
    <submittedName>
        <fullName evidence="3">Surface-associated interspersed protein (SURFIN)</fullName>
    </submittedName>
</protein>
<feature type="compositionally biased region" description="Polar residues" evidence="1">
    <location>
        <begin position="437"/>
        <end position="447"/>
    </location>
</feature>
<evidence type="ECO:0000313" key="3">
    <source>
        <dbReference type="EMBL" id="CRG97970.1"/>
    </source>
</evidence>
<keyword evidence="4" id="KW-1185">Reference proteome</keyword>
<evidence type="ECO:0000313" key="4">
    <source>
        <dbReference type="Proteomes" id="UP000220797"/>
    </source>
</evidence>
<dbReference type="GeneID" id="39728929"/>
<feature type="compositionally biased region" description="Low complexity" evidence="1">
    <location>
        <begin position="452"/>
        <end position="467"/>
    </location>
</feature>
<dbReference type="RefSeq" id="XP_028530769.1">
    <property type="nucleotide sequence ID" value="XM_028674413.1"/>
</dbReference>
<feature type="compositionally biased region" description="Polar residues" evidence="1">
    <location>
        <begin position="371"/>
        <end position="386"/>
    </location>
</feature>
<keyword evidence="2" id="KW-1133">Transmembrane helix</keyword>
<dbReference type="EMBL" id="CVMV01000127">
    <property type="protein sequence ID" value="CRG97970.1"/>
    <property type="molecule type" value="Genomic_DNA"/>
</dbReference>
<organism evidence="3 4">
    <name type="scientific">Plasmodium gallinaceum</name>
    <dbReference type="NCBI Taxonomy" id="5849"/>
    <lineage>
        <taxon>Eukaryota</taxon>
        <taxon>Sar</taxon>
        <taxon>Alveolata</taxon>
        <taxon>Apicomplexa</taxon>
        <taxon>Aconoidasida</taxon>
        <taxon>Haemosporida</taxon>
        <taxon>Plasmodiidae</taxon>
        <taxon>Plasmodium</taxon>
        <taxon>Plasmodium (Haemamoeba)</taxon>
    </lineage>
</organism>
<dbReference type="Proteomes" id="UP000220797">
    <property type="component" value="Unassembled WGS sequence"/>
</dbReference>
<evidence type="ECO:0000256" key="2">
    <source>
        <dbReference type="SAM" id="Phobius"/>
    </source>
</evidence>
<dbReference type="VEuPathDB" id="PlasmoDB:PGAL8A_00040500"/>